<gene>
    <name evidence="1" type="ORF">MMAGJ_29510</name>
</gene>
<keyword evidence="2" id="KW-1185">Reference proteome</keyword>
<evidence type="ECO:0000313" key="2">
    <source>
        <dbReference type="Proteomes" id="UP000465622"/>
    </source>
</evidence>
<accession>A0ABM7HSZ0</accession>
<evidence type="ECO:0000313" key="1">
    <source>
        <dbReference type="EMBL" id="BBX33669.1"/>
    </source>
</evidence>
<sequence>MHHVPFGSWRIVCGWSDDVPMTSEPTYYETLTADGTVQFVVWIEDGCLTFPVAHTTEEAAQALVAAVKADPSLGKVVPMPETDPEPDPLEPLNAHRAEPCIGIGVPEGWVPLVLEMHERVVEVCPGIQYVQVKAKFAELRVYVKGANPVAQSLIWEAEVDSRTVCEVCGGVGVPCHRRGWYRALCADHADELGYTEASP</sequence>
<organism evidence="1 2">
    <name type="scientific">Mycolicibacterium mageritense</name>
    <name type="common">Mycobacterium mageritense</name>
    <dbReference type="NCBI Taxonomy" id="53462"/>
    <lineage>
        <taxon>Bacteria</taxon>
        <taxon>Bacillati</taxon>
        <taxon>Actinomycetota</taxon>
        <taxon>Actinomycetes</taxon>
        <taxon>Mycobacteriales</taxon>
        <taxon>Mycobacteriaceae</taxon>
        <taxon>Mycolicibacterium</taxon>
    </lineage>
</organism>
<dbReference type="Proteomes" id="UP000465622">
    <property type="component" value="Chromosome"/>
</dbReference>
<name>A0ABM7HSZ0_MYCME</name>
<protein>
    <submittedName>
        <fullName evidence="1">Uncharacterized protein</fullName>
    </submittedName>
</protein>
<reference evidence="1 2" key="1">
    <citation type="journal article" date="2019" name="Emerg. Microbes Infect.">
        <title>Comprehensive subspecies identification of 175 nontuberculous mycobacteria species based on 7547 genomic profiles.</title>
        <authorList>
            <person name="Matsumoto Y."/>
            <person name="Kinjo T."/>
            <person name="Motooka D."/>
            <person name="Nabeya D."/>
            <person name="Jung N."/>
            <person name="Uechi K."/>
            <person name="Horii T."/>
            <person name="Iida T."/>
            <person name="Fujita J."/>
            <person name="Nakamura S."/>
        </authorList>
    </citation>
    <scope>NUCLEOTIDE SEQUENCE [LARGE SCALE GENOMIC DNA]</scope>
    <source>
        <strain evidence="1 2">JCM 12375</strain>
    </source>
</reference>
<dbReference type="EMBL" id="AP022567">
    <property type="protein sequence ID" value="BBX33669.1"/>
    <property type="molecule type" value="Genomic_DNA"/>
</dbReference>
<proteinExistence type="predicted"/>